<keyword evidence="2" id="KW-0255">Endonuclease</keyword>
<evidence type="ECO:0000313" key="2">
    <source>
        <dbReference type="EMBL" id="MBE9066902.1"/>
    </source>
</evidence>
<dbReference type="InterPro" id="IPR012296">
    <property type="entry name" value="Nuclease_put_TT1808"/>
</dbReference>
<feature type="domain" description="Putative restriction endonuclease" evidence="1">
    <location>
        <begin position="12"/>
        <end position="196"/>
    </location>
</feature>
<dbReference type="AlphaFoldDB" id="A0A928X1V0"/>
<organism evidence="2 3">
    <name type="scientific">Leptolyngbya cf. ectocarpi LEGE 11479</name>
    <dbReference type="NCBI Taxonomy" id="1828722"/>
    <lineage>
        <taxon>Bacteria</taxon>
        <taxon>Bacillati</taxon>
        <taxon>Cyanobacteriota</taxon>
        <taxon>Cyanophyceae</taxon>
        <taxon>Leptolyngbyales</taxon>
        <taxon>Leptolyngbyaceae</taxon>
        <taxon>Leptolyngbya group</taxon>
        <taxon>Leptolyngbya</taxon>
    </lineage>
</organism>
<reference evidence="2" key="1">
    <citation type="submission" date="2020-10" db="EMBL/GenBank/DDBJ databases">
        <authorList>
            <person name="Castelo-Branco R."/>
            <person name="Eusebio N."/>
            <person name="Adriana R."/>
            <person name="Vieira A."/>
            <person name="Brugerolle De Fraissinette N."/>
            <person name="Rezende De Castro R."/>
            <person name="Schneider M.P."/>
            <person name="Vasconcelos V."/>
            <person name="Leao P.N."/>
        </authorList>
    </citation>
    <scope>NUCLEOTIDE SEQUENCE</scope>
    <source>
        <strain evidence="2">LEGE 11479</strain>
    </source>
</reference>
<dbReference type="RefSeq" id="WP_193992879.1">
    <property type="nucleotide sequence ID" value="NZ_JADEXP010000064.1"/>
</dbReference>
<dbReference type="GO" id="GO:0004519">
    <property type="term" value="F:endonuclease activity"/>
    <property type="evidence" value="ECO:0007669"/>
    <property type="project" value="UniProtKB-KW"/>
</dbReference>
<dbReference type="InterPro" id="IPR011335">
    <property type="entry name" value="Restrct_endonuc-II-like"/>
</dbReference>
<keyword evidence="3" id="KW-1185">Reference proteome</keyword>
<dbReference type="CDD" id="cd06260">
    <property type="entry name" value="DUF820-like"/>
    <property type="match status" value="1"/>
</dbReference>
<dbReference type="Proteomes" id="UP000615026">
    <property type="component" value="Unassembled WGS sequence"/>
</dbReference>
<sequence length="205" mass="23330">MVQAVNFKRMTFDDFIQWVPDDGKTYELHQGVVTEMQPTGPHELVGAFIAEELTLAIRQRQLAYTIPKSCLLKPRLPDSGYRPDVAVLDKAELADEPLWETASTVRFGKSIPLVVEVVSTNWRDDYAHKLVEYEAMGIAEYWIVDFRALGAVRYIGQPKQPTITICQLVDEEYQLEQRVTGQQLHSSIFPELELTTDAIFQAAEL</sequence>
<dbReference type="EMBL" id="JADEXP010000064">
    <property type="protein sequence ID" value="MBE9066902.1"/>
    <property type="molecule type" value="Genomic_DNA"/>
</dbReference>
<dbReference type="Gene3D" id="3.90.1570.10">
    <property type="entry name" value="tt1808, chain A"/>
    <property type="match status" value="1"/>
</dbReference>
<evidence type="ECO:0000313" key="3">
    <source>
        <dbReference type="Proteomes" id="UP000615026"/>
    </source>
</evidence>
<evidence type="ECO:0000259" key="1">
    <source>
        <dbReference type="Pfam" id="PF05685"/>
    </source>
</evidence>
<keyword evidence="2" id="KW-0540">Nuclease</keyword>
<name>A0A928X1V0_LEPEC</name>
<gene>
    <name evidence="2" type="ORF">IQ260_09570</name>
</gene>
<dbReference type="Pfam" id="PF05685">
    <property type="entry name" value="Uma2"/>
    <property type="match status" value="1"/>
</dbReference>
<keyword evidence="2" id="KW-0378">Hydrolase</keyword>
<accession>A0A928X1V0</accession>
<comment type="caution">
    <text evidence="2">The sequence shown here is derived from an EMBL/GenBank/DDBJ whole genome shotgun (WGS) entry which is preliminary data.</text>
</comment>
<dbReference type="PANTHER" id="PTHR34107">
    <property type="entry name" value="SLL0198 PROTEIN-RELATED"/>
    <property type="match status" value="1"/>
</dbReference>
<proteinExistence type="predicted"/>
<dbReference type="SUPFAM" id="SSF52980">
    <property type="entry name" value="Restriction endonuclease-like"/>
    <property type="match status" value="1"/>
</dbReference>
<dbReference type="PANTHER" id="PTHR34107:SF2">
    <property type="entry name" value="SLL0888 PROTEIN"/>
    <property type="match status" value="1"/>
</dbReference>
<protein>
    <submittedName>
        <fullName evidence="2">Uma2 family endonuclease</fullName>
    </submittedName>
</protein>
<dbReference type="InterPro" id="IPR008538">
    <property type="entry name" value="Uma2"/>
</dbReference>